<organism evidence="9 10">
    <name type="scientific">Streptomyces sparsogenes DSM 40356</name>
    <dbReference type="NCBI Taxonomy" id="1331668"/>
    <lineage>
        <taxon>Bacteria</taxon>
        <taxon>Bacillati</taxon>
        <taxon>Actinomycetota</taxon>
        <taxon>Actinomycetes</taxon>
        <taxon>Kitasatosporales</taxon>
        <taxon>Streptomycetaceae</taxon>
        <taxon>Streptomyces</taxon>
    </lineage>
</organism>
<protein>
    <submittedName>
        <fullName evidence="9">Membrane transport protein</fullName>
    </submittedName>
</protein>
<feature type="transmembrane region" description="Helical" evidence="7">
    <location>
        <begin position="120"/>
        <end position="140"/>
    </location>
</feature>
<proteinExistence type="predicted"/>
<dbReference type="STRING" id="67365.GCA_001704635_03835"/>
<dbReference type="AlphaFoldDB" id="A0A1R1SFB2"/>
<feature type="transmembrane region" description="Helical" evidence="7">
    <location>
        <begin position="417"/>
        <end position="438"/>
    </location>
</feature>
<gene>
    <name evidence="9" type="ORF">SPAR_24521</name>
</gene>
<keyword evidence="4 7" id="KW-0472">Membrane</keyword>
<dbReference type="Gene3D" id="1.20.1720.10">
    <property type="entry name" value="Multidrug resistance protein D"/>
    <property type="match status" value="1"/>
</dbReference>
<dbReference type="InterPro" id="IPR011701">
    <property type="entry name" value="MFS"/>
</dbReference>
<dbReference type="PANTHER" id="PTHR42718">
    <property type="entry name" value="MAJOR FACILITATOR SUPERFAMILY MULTIDRUG TRANSPORTER MFSC"/>
    <property type="match status" value="1"/>
</dbReference>
<dbReference type="InterPro" id="IPR036259">
    <property type="entry name" value="MFS_trans_sf"/>
</dbReference>
<evidence type="ECO:0000256" key="4">
    <source>
        <dbReference type="ARBA" id="ARBA00023136"/>
    </source>
</evidence>
<reference evidence="9 10" key="1">
    <citation type="submission" date="2013-05" db="EMBL/GenBank/DDBJ databases">
        <title>Genome sequence of Streptomyces sparsogenes DSM 40356.</title>
        <authorList>
            <person name="Coyne S."/>
            <person name="Seebeck F.P."/>
        </authorList>
    </citation>
    <scope>NUCLEOTIDE SEQUENCE [LARGE SCALE GENOMIC DNA]</scope>
    <source>
        <strain evidence="9 10">DSM 40356</strain>
    </source>
</reference>
<dbReference type="GO" id="GO:0046677">
    <property type="term" value="P:response to antibiotic"/>
    <property type="evidence" value="ECO:0007669"/>
    <property type="project" value="UniProtKB-KW"/>
</dbReference>
<dbReference type="EMBL" id="ASQP01000321">
    <property type="protein sequence ID" value="OMI36936.1"/>
    <property type="molecule type" value="Genomic_DNA"/>
</dbReference>
<feature type="transmembrane region" description="Helical" evidence="7">
    <location>
        <begin position="95"/>
        <end position="114"/>
    </location>
</feature>
<evidence type="ECO:0000256" key="7">
    <source>
        <dbReference type="SAM" id="Phobius"/>
    </source>
</evidence>
<dbReference type="InterPro" id="IPR020846">
    <property type="entry name" value="MFS_dom"/>
</dbReference>
<dbReference type="GO" id="GO:0005886">
    <property type="term" value="C:plasma membrane"/>
    <property type="evidence" value="ECO:0007669"/>
    <property type="project" value="UniProtKB-SubCell"/>
</dbReference>
<evidence type="ECO:0000313" key="9">
    <source>
        <dbReference type="EMBL" id="OMI36936.1"/>
    </source>
</evidence>
<dbReference type="Gene3D" id="1.20.1250.20">
    <property type="entry name" value="MFS general substrate transporter like domains"/>
    <property type="match status" value="1"/>
</dbReference>
<feature type="transmembrane region" description="Helical" evidence="7">
    <location>
        <begin position="213"/>
        <end position="232"/>
    </location>
</feature>
<sequence length="540" mass="54995">MVNVIHLRGGLTVSTDAHPSASPTAGRGVLAVLAAGGIVTTLVQTAVVPLLPQLPRLTGAAPVDVGWVVTLTLLTGAVATPLLGRAGDMYGKRRMLLLALGALAAGSLVCAFASTLPWLLAGRALQGVGAAVVPLSISFLRGVLPPQRTGSAVALMSSTVGIGAALGLPLAALLVQYADWHAMFWAMTVLSTGVLALAWRVLREEPVRSPGRFDLLGACGLSAGLVFLLLALSKAGEWGWGSRRMLGLSGAALLILTGWAVQQRRVSRPLVDVRLAMRPAVLLPHLAALLAGFAFYANSLVTAQLVQAPRATGYGLGFSVVAAGVCLLPSGVIMVVCAPLSARLSAARGAKATLTLGTVVIAAGYGLRFADSRQLWAVIAGAAVVSVGTALAYSALPMLIMRAVPLEQTAAANGLNVLMRTIGQALCSAVVATVLAQHTRLFADTAGVAVAAPTLDGYRVAFAAAGAVALLACAAACLIPRRPRPEPSPFQETEQDARPEPRLLARRPSANDVQEPAGTDTGTGTAADARPGPGPAGTTA</sequence>
<keyword evidence="3 7" id="KW-1133">Transmembrane helix</keyword>
<feature type="transmembrane region" description="Helical" evidence="7">
    <location>
        <begin position="458"/>
        <end position="479"/>
    </location>
</feature>
<keyword evidence="5" id="KW-0046">Antibiotic resistance</keyword>
<feature type="transmembrane region" description="Helical" evidence="7">
    <location>
        <begin position="152"/>
        <end position="176"/>
    </location>
</feature>
<keyword evidence="2 7" id="KW-0812">Transmembrane</keyword>
<feature type="compositionally biased region" description="Low complexity" evidence="6">
    <location>
        <begin position="516"/>
        <end position="540"/>
    </location>
</feature>
<evidence type="ECO:0000313" key="10">
    <source>
        <dbReference type="Proteomes" id="UP000186168"/>
    </source>
</evidence>
<feature type="transmembrane region" description="Helical" evidence="7">
    <location>
        <begin position="244"/>
        <end position="261"/>
    </location>
</feature>
<dbReference type="Proteomes" id="UP000186168">
    <property type="component" value="Unassembled WGS sequence"/>
</dbReference>
<name>A0A1R1SFB2_9ACTN</name>
<evidence type="ECO:0000256" key="3">
    <source>
        <dbReference type="ARBA" id="ARBA00022989"/>
    </source>
</evidence>
<feature type="transmembrane region" description="Helical" evidence="7">
    <location>
        <begin position="352"/>
        <end position="370"/>
    </location>
</feature>
<comment type="subcellular location">
    <subcellularLocation>
        <location evidence="1">Cell membrane</location>
        <topology evidence="1">Multi-pass membrane protein</topology>
    </subcellularLocation>
</comment>
<feature type="region of interest" description="Disordered" evidence="6">
    <location>
        <begin position="485"/>
        <end position="540"/>
    </location>
</feature>
<evidence type="ECO:0000256" key="2">
    <source>
        <dbReference type="ARBA" id="ARBA00022692"/>
    </source>
</evidence>
<dbReference type="PANTHER" id="PTHR42718:SF35">
    <property type="entry name" value="BLL0718 PROTEIN"/>
    <property type="match status" value="1"/>
</dbReference>
<feature type="transmembrane region" description="Helical" evidence="7">
    <location>
        <begin position="313"/>
        <end position="340"/>
    </location>
</feature>
<feature type="transmembrane region" description="Helical" evidence="7">
    <location>
        <begin position="376"/>
        <end position="396"/>
    </location>
</feature>
<dbReference type="Pfam" id="PF07690">
    <property type="entry name" value="MFS_1"/>
    <property type="match status" value="1"/>
</dbReference>
<dbReference type="SUPFAM" id="SSF103473">
    <property type="entry name" value="MFS general substrate transporter"/>
    <property type="match status" value="1"/>
</dbReference>
<evidence type="ECO:0000256" key="1">
    <source>
        <dbReference type="ARBA" id="ARBA00004651"/>
    </source>
</evidence>
<evidence type="ECO:0000259" key="8">
    <source>
        <dbReference type="PROSITE" id="PS50850"/>
    </source>
</evidence>
<feature type="transmembrane region" description="Helical" evidence="7">
    <location>
        <begin position="282"/>
        <end position="301"/>
    </location>
</feature>
<dbReference type="PROSITE" id="PS50850">
    <property type="entry name" value="MFS"/>
    <property type="match status" value="1"/>
</dbReference>
<evidence type="ECO:0000256" key="6">
    <source>
        <dbReference type="SAM" id="MobiDB-lite"/>
    </source>
</evidence>
<accession>A0A1R1SFB2</accession>
<feature type="transmembrane region" description="Helical" evidence="7">
    <location>
        <begin position="182"/>
        <end position="201"/>
    </location>
</feature>
<feature type="domain" description="Major facilitator superfamily (MFS) profile" evidence="8">
    <location>
        <begin position="29"/>
        <end position="484"/>
    </location>
</feature>
<keyword evidence="10" id="KW-1185">Reference proteome</keyword>
<comment type="caution">
    <text evidence="9">The sequence shown here is derived from an EMBL/GenBank/DDBJ whole genome shotgun (WGS) entry which is preliminary data.</text>
</comment>
<feature type="transmembrane region" description="Helical" evidence="7">
    <location>
        <begin position="29"/>
        <end position="51"/>
    </location>
</feature>
<dbReference type="GO" id="GO:0022857">
    <property type="term" value="F:transmembrane transporter activity"/>
    <property type="evidence" value="ECO:0007669"/>
    <property type="project" value="InterPro"/>
</dbReference>
<evidence type="ECO:0000256" key="5">
    <source>
        <dbReference type="ARBA" id="ARBA00023251"/>
    </source>
</evidence>
<feature type="transmembrane region" description="Helical" evidence="7">
    <location>
        <begin position="63"/>
        <end position="83"/>
    </location>
</feature>